<feature type="active site" description="Proton acceptor" evidence="2">
    <location>
        <position position="109"/>
    </location>
</feature>
<dbReference type="OrthoDB" id="9787070at2"/>
<evidence type="ECO:0000313" key="4">
    <source>
        <dbReference type="Proteomes" id="UP000658656"/>
    </source>
</evidence>
<comment type="catalytic activity">
    <reaction evidence="2">
        <text>a 3'-end 2',3'-cyclophospho-ribonucleotide-RNA + H2O = a 3'-end 2'-phospho-ribonucleotide-RNA + H(+)</text>
        <dbReference type="Rhea" id="RHEA:11828"/>
        <dbReference type="Rhea" id="RHEA-COMP:10464"/>
        <dbReference type="Rhea" id="RHEA-COMP:17353"/>
        <dbReference type="ChEBI" id="CHEBI:15377"/>
        <dbReference type="ChEBI" id="CHEBI:15378"/>
        <dbReference type="ChEBI" id="CHEBI:83064"/>
        <dbReference type="ChEBI" id="CHEBI:173113"/>
        <dbReference type="EC" id="3.1.4.58"/>
    </reaction>
</comment>
<evidence type="ECO:0000313" key="3">
    <source>
        <dbReference type="EMBL" id="GHF76371.1"/>
    </source>
</evidence>
<gene>
    <name evidence="3" type="primary">ligT</name>
    <name evidence="3" type="ORF">GCM10017566_58010</name>
</gene>
<dbReference type="GO" id="GO:0008664">
    <property type="term" value="F:RNA 2',3'-cyclic 3'-phosphodiesterase activity"/>
    <property type="evidence" value="ECO:0007669"/>
    <property type="project" value="UniProtKB-EC"/>
</dbReference>
<dbReference type="Proteomes" id="UP000658656">
    <property type="component" value="Unassembled WGS sequence"/>
</dbReference>
<dbReference type="EMBL" id="BNAV01000011">
    <property type="protein sequence ID" value="GHF76371.1"/>
    <property type="molecule type" value="Genomic_DNA"/>
</dbReference>
<comment type="similarity">
    <text evidence="2">Belongs to the 2H phosphoesterase superfamily. ThpR family.</text>
</comment>
<comment type="caution">
    <text evidence="3">The sequence shown here is derived from an EMBL/GenBank/DDBJ whole genome shotgun (WGS) entry which is preliminary data.</text>
</comment>
<dbReference type="InterPro" id="IPR004175">
    <property type="entry name" value="RNA_CPDase"/>
</dbReference>
<keyword evidence="1 2" id="KW-0378">Hydrolase</keyword>
<dbReference type="HAMAP" id="MF_01940">
    <property type="entry name" value="RNA_CPDase"/>
    <property type="match status" value="1"/>
</dbReference>
<accession>A0A8H9J569</accession>
<feature type="short sequence motif" description="HXTX 1" evidence="2">
    <location>
        <begin position="40"/>
        <end position="43"/>
    </location>
</feature>
<protein>
    <recommendedName>
        <fullName evidence="2">RNA 2',3'-cyclic phosphodiesterase</fullName>
        <shortName evidence="2">RNA 2',3'-CPDase</shortName>
        <ecNumber evidence="2">3.1.4.58</ecNumber>
    </recommendedName>
</protein>
<dbReference type="SUPFAM" id="SSF55144">
    <property type="entry name" value="LigT-like"/>
    <property type="match status" value="1"/>
</dbReference>
<sequence length="172" mass="18772">MLLFSALLPPSRVVESLRTHLDPLREEVPEPRWAPPAQWHITLGFYGEDDPEARVEWLGKALAGRSAPTLRLQGAGTFSRVLYLGVYSEGLTELAAAAGAEEERPYLPHLTVARTAGDVPAELPRRLSGFVSEPWTAVEAVLMRSDRTGEGTRYSVVARFPLEVRQAGAGPA</sequence>
<dbReference type="Pfam" id="PF13563">
    <property type="entry name" value="2_5_RNA_ligase2"/>
    <property type="match status" value="1"/>
</dbReference>
<dbReference type="NCBIfam" id="TIGR02258">
    <property type="entry name" value="2_5_ligase"/>
    <property type="match status" value="1"/>
</dbReference>
<reference evidence="3" key="1">
    <citation type="journal article" date="2014" name="Int. J. Syst. Evol. Microbiol.">
        <title>Complete genome sequence of Corynebacterium casei LMG S-19264T (=DSM 44701T), isolated from a smear-ripened cheese.</title>
        <authorList>
            <consortium name="US DOE Joint Genome Institute (JGI-PGF)"/>
            <person name="Walter F."/>
            <person name="Albersmeier A."/>
            <person name="Kalinowski J."/>
            <person name="Ruckert C."/>
        </authorList>
    </citation>
    <scope>NUCLEOTIDE SEQUENCE</scope>
    <source>
        <strain evidence="3">CGMCC 4.7679</strain>
    </source>
</reference>
<dbReference type="InterPro" id="IPR009097">
    <property type="entry name" value="Cyclic_Pdiesterase"/>
</dbReference>
<organism evidence="3 4">
    <name type="scientific">Amycolatopsis bartoniae</name>
    <dbReference type="NCBI Taxonomy" id="941986"/>
    <lineage>
        <taxon>Bacteria</taxon>
        <taxon>Bacillati</taxon>
        <taxon>Actinomycetota</taxon>
        <taxon>Actinomycetes</taxon>
        <taxon>Pseudonocardiales</taxon>
        <taxon>Pseudonocardiaceae</taxon>
        <taxon>Amycolatopsis</taxon>
    </lineage>
</organism>
<evidence type="ECO:0000256" key="1">
    <source>
        <dbReference type="ARBA" id="ARBA00022801"/>
    </source>
</evidence>
<dbReference type="PANTHER" id="PTHR35561">
    <property type="entry name" value="RNA 2',3'-CYCLIC PHOSPHODIESTERASE"/>
    <property type="match status" value="1"/>
</dbReference>
<reference evidence="3" key="2">
    <citation type="submission" date="2020-09" db="EMBL/GenBank/DDBJ databases">
        <authorList>
            <person name="Sun Q."/>
            <person name="Zhou Y."/>
        </authorList>
    </citation>
    <scope>NUCLEOTIDE SEQUENCE</scope>
    <source>
        <strain evidence="3">CGMCC 4.7679</strain>
    </source>
</reference>
<dbReference type="EC" id="3.1.4.58" evidence="2"/>
<proteinExistence type="inferred from homology"/>
<dbReference type="RefSeq" id="WP_145936976.1">
    <property type="nucleotide sequence ID" value="NZ_BNAV01000011.1"/>
</dbReference>
<keyword evidence="4" id="KW-1185">Reference proteome</keyword>
<comment type="function">
    <text evidence="2">Hydrolyzes RNA 2',3'-cyclic phosphodiester to an RNA 2'-phosphomonoester.</text>
</comment>
<name>A0A8H9J569_9PSEU</name>
<dbReference type="Gene3D" id="3.90.1140.10">
    <property type="entry name" value="Cyclic phosphodiesterase"/>
    <property type="match status" value="1"/>
</dbReference>
<feature type="active site" description="Proton donor" evidence="2">
    <location>
        <position position="40"/>
    </location>
</feature>
<evidence type="ECO:0000256" key="2">
    <source>
        <dbReference type="HAMAP-Rule" id="MF_01940"/>
    </source>
</evidence>
<dbReference type="AlphaFoldDB" id="A0A8H9J569"/>
<dbReference type="GO" id="GO:0004113">
    <property type="term" value="F:2',3'-cyclic-nucleotide 3'-phosphodiesterase activity"/>
    <property type="evidence" value="ECO:0007669"/>
    <property type="project" value="InterPro"/>
</dbReference>
<feature type="short sequence motif" description="HXTX 2" evidence="2">
    <location>
        <begin position="109"/>
        <end position="112"/>
    </location>
</feature>
<dbReference type="PANTHER" id="PTHR35561:SF1">
    <property type="entry name" value="RNA 2',3'-CYCLIC PHOSPHODIESTERASE"/>
    <property type="match status" value="1"/>
</dbReference>